<dbReference type="InterPro" id="IPR013786">
    <property type="entry name" value="AcylCoA_DH/ox_N"/>
</dbReference>
<dbReference type="PANTHER" id="PTHR43884">
    <property type="entry name" value="ACYL-COA DEHYDROGENASE"/>
    <property type="match status" value="1"/>
</dbReference>
<dbReference type="InterPro" id="IPR009075">
    <property type="entry name" value="AcylCo_DH/oxidase_C"/>
</dbReference>
<evidence type="ECO:0000256" key="3">
    <source>
        <dbReference type="ARBA" id="ARBA00022630"/>
    </source>
</evidence>
<evidence type="ECO:0000256" key="5">
    <source>
        <dbReference type="ARBA" id="ARBA00023002"/>
    </source>
</evidence>
<dbReference type="FunFam" id="1.20.140.10:FF:000001">
    <property type="entry name" value="Acyl-CoA dehydrogenase"/>
    <property type="match status" value="1"/>
</dbReference>
<dbReference type="InterPro" id="IPR006089">
    <property type="entry name" value="Acyl-CoA_DH_CS"/>
</dbReference>
<dbReference type="FunFam" id="2.40.110.10:FF:000002">
    <property type="entry name" value="Acyl-CoA dehydrogenase fadE12"/>
    <property type="match status" value="1"/>
</dbReference>
<dbReference type="Proteomes" id="UP000650081">
    <property type="component" value="Unassembled WGS sequence"/>
</dbReference>
<evidence type="ECO:0000313" key="11">
    <source>
        <dbReference type="Proteomes" id="UP000650081"/>
    </source>
</evidence>
<dbReference type="SUPFAM" id="SSF47203">
    <property type="entry name" value="Acyl-CoA dehydrogenase C-terminal domain-like"/>
    <property type="match status" value="1"/>
</dbReference>
<comment type="caution">
    <text evidence="10">The sequence shown here is derived from an EMBL/GenBank/DDBJ whole genome shotgun (WGS) entry which is preliminary data.</text>
</comment>
<evidence type="ECO:0000256" key="4">
    <source>
        <dbReference type="ARBA" id="ARBA00022827"/>
    </source>
</evidence>
<dbReference type="PANTHER" id="PTHR43884:SF12">
    <property type="entry name" value="ISOVALERYL-COA DEHYDROGENASE, MITOCHONDRIAL-RELATED"/>
    <property type="match status" value="1"/>
</dbReference>
<dbReference type="EMBL" id="JACSIT010000091">
    <property type="protein sequence ID" value="MBC6994134.1"/>
    <property type="molecule type" value="Genomic_DNA"/>
</dbReference>
<dbReference type="GO" id="GO:0050660">
    <property type="term" value="F:flavin adenine dinucleotide binding"/>
    <property type="evidence" value="ECO:0007669"/>
    <property type="project" value="InterPro"/>
</dbReference>
<reference evidence="10" key="1">
    <citation type="submission" date="2020-08" db="EMBL/GenBank/DDBJ databases">
        <title>Lewinella bacteria from marine environments.</title>
        <authorList>
            <person name="Zhong Y."/>
        </authorList>
    </citation>
    <scope>NUCLEOTIDE SEQUENCE</scope>
    <source>
        <strain evidence="10">KCTC 42187</strain>
    </source>
</reference>
<dbReference type="Gene3D" id="2.40.110.10">
    <property type="entry name" value="Butyryl-CoA Dehydrogenase, subunit A, domain 2"/>
    <property type="match status" value="1"/>
</dbReference>
<dbReference type="GO" id="GO:0003995">
    <property type="term" value="F:acyl-CoA dehydrogenase activity"/>
    <property type="evidence" value="ECO:0007669"/>
    <property type="project" value="InterPro"/>
</dbReference>
<dbReference type="AlphaFoldDB" id="A0A923T827"/>
<feature type="domain" description="Acyl-CoA dehydrogenase/oxidase C-terminal" evidence="7">
    <location>
        <begin position="235"/>
        <end position="379"/>
    </location>
</feature>
<organism evidence="10 11">
    <name type="scientific">Neolewinella lacunae</name>
    <dbReference type="NCBI Taxonomy" id="1517758"/>
    <lineage>
        <taxon>Bacteria</taxon>
        <taxon>Pseudomonadati</taxon>
        <taxon>Bacteroidota</taxon>
        <taxon>Saprospiria</taxon>
        <taxon>Saprospirales</taxon>
        <taxon>Lewinellaceae</taxon>
        <taxon>Neolewinella</taxon>
    </lineage>
</organism>
<evidence type="ECO:0000256" key="1">
    <source>
        <dbReference type="ARBA" id="ARBA00001974"/>
    </source>
</evidence>
<evidence type="ECO:0000259" key="9">
    <source>
        <dbReference type="Pfam" id="PF02771"/>
    </source>
</evidence>
<dbReference type="InterPro" id="IPR037069">
    <property type="entry name" value="AcylCoA_DH/ox_N_sf"/>
</dbReference>
<keyword evidence="4 6" id="KW-0274">FAD</keyword>
<dbReference type="Gene3D" id="1.20.140.10">
    <property type="entry name" value="Butyryl-CoA Dehydrogenase, subunit A, domain 3"/>
    <property type="match status" value="1"/>
</dbReference>
<proteinExistence type="inferred from homology"/>
<dbReference type="Pfam" id="PF02771">
    <property type="entry name" value="Acyl-CoA_dh_N"/>
    <property type="match status" value="1"/>
</dbReference>
<sequence>MDFSWPEAYLTYQQSVTDFATAELGAQHLNNDAQQQFPRQDWERCAAFGIQALALPAAYGGPLEKVDFLRAILAMEALGRGCADNGLAFALNAQMWTVMTPILHFGNAAQKERYLPAMAQGRSIGAHALTEPDAGSDVMSMQLSARKTDTGYVLNGTKALITLGPIADVVLVFANARPERGSWGISAFLVERGTPGFSSSEKMSKMGMRSIPFGSLTFTDCHVPASSLLGTEGLGFSIMNHSLEYDRCAILASQLGAMERQLETAIAFARQRKQFGQAIGGFQAVSHRIADMKLRLETSRLLLYKTAWLKQQGKAARLEAALLKLQLSEAFVASSLDAIRTHGGAGYLHDYGVEKDLRDAVGGVLYAGTSDIQRNIIAKLLGL</sequence>
<feature type="domain" description="Acyl-CoA dehydrogenase/oxidase N-terminal" evidence="9">
    <location>
        <begin position="11"/>
        <end position="121"/>
    </location>
</feature>
<dbReference type="Gene3D" id="1.10.540.10">
    <property type="entry name" value="Acyl-CoA dehydrogenase/oxidase, N-terminal domain"/>
    <property type="match status" value="1"/>
</dbReference>
<protein>
    <submittedName>
        <fullName evidence="10">Acyl-CoA dehydrogenase family protein</fullName>
    </submittedName>
</protein>
<dbReference type="PROSITE" id="PS00072">
    <property type="entry name" value="ACYL_COA_DH_1"/>
    <property type="match status" value="1"/>
</dbReference>
<dbReference type="InterPro" id="IPR006091">
    <property type="entry name" value="Acyl-CoA_Oxase/DH_mid-dom"/>
</dbReference>
<keyword evidence="11" id="KW-1185">Reference proteome</keyword>
<keyword evidence="3 6" id="KW-0285">Flavoprotein</keyword>
<dbReference type="InterPro" id="IPR046373">
    <property type="entry name" value="Acyl-CoA_Oxase/DH_mid-dom_sf"/>
</dbReference>
<feature type="domain" description="Acyl-CoA oxidase/dehydrogenase middle" evidence="8">
    <location>
        <begin position="126"/>
        <end position="221"/>
    </location>
</feature>
<evidence type="ECO:0000313" key="10">
    <source>
        <dbReference type="EMBL" id="MBC6994134.1"/>
    </source>
</evidence>
<keyword evidence="5 6" id="KW-0560">Oxidoreductase</keyword>
<evidence type="ECO:0000259" key="7">
    <source>
        <dbReference type="Pfam" id="PF00441"/>
    </source>
</evidence>
<evidence type="ECO:0000256" key="6">
    <source>
        <dbReference type="RuleBase" id="RU362125"/>
    </source>
</evidence>
<dbReference type="RefSeq" id="WP_187466220.1">
    <property type="nucleotide sequence ID" value="NZ_JACSIT010000091.1"/>
</dbReference>
<dbReference type="Pfam" id="PF02770">
    <property type="entry name" value="Acyl-CoA_dh_M"/>
    <property type="match status" value="1"/>
</dbReference>
<name>A0A923T827_9BACT</name>
<comment type="similarity">
    <text evidence="2 6">Belongs to the acyl-CoA dehydrogenase family.</text>
</comment>
<dbReference type="InterPro" id="IPR036250">
    <property type="entry name" value="AcylCo_DH-like_C"/>
</dbReference>
<gene>
    <name evidence="10" type="ORF">H9S92_08175</name>
</gene>
<dbReference type="InterPro" id="IPR009100">
    <property type="entry name" value="AcylCoA_DH/oxidase_NM_dom_sf"/>
</dbReference>
<dbReference type="SUPFAM" id="SSF56645">
    <property type="entry name" value="Acyl-CoA dehydrogenase NM domain-like"/>
    <property type="match status" value="1"/>
</dbReference>
<evidence type="ECO:0000259" key="8">
    <source>
        <dbReference type="Pfam" id="PF02770"/>
    </source>
</evidence>
<accession>A0A923T827</accession>
<evidence type="ECO:0000256" key="2">
    <source>
        <dbReference type="ARBA" id="ARBA00009347"/>
    </source>
</evidence>
<dbReference type="Pfam" id="PF00441">
    <property type="entry name" value="Acyl-CoA_dh_1"/>
    <property type="match status" value="1"/>
</dbReference>
<comment type="cofactor">
    <cofactor evidence="1 6">
        <name>FAD</name>
        <dbReference type="ChEBI" id="CHEBI:57692"/>
    </cofactor>
</comment>